<dbReference type="GO" id="GO:0009897">
    <property type="term" value="C:external side of plasma membrane"/>
    <property type="evidence" value="ECO:0007669"/>
    <property type="project" value="TreeGrafter"/>
</dbReference>
<feature type="domain" description="Ig-like" evidence="6">
    <location>
        <begin position="281"/>
        <end position="358"/>
    </location>
</feature>
<dbReference type="InterPro" id="IPR013783">
    <property type="entry name" value="Ig-like_fold"/>
</dbReference>
<dbReference type="InterPro" id="IPR015631">
    <property type="entry name" value="CD2/SLAM_rcpt"/>
</dbReference>
<dbReference type="Gene3D" id="2.60.40.10">
    <property type="entry name" value="Immunoglobulins"/>
    <property type="match status" value="3"/>
</dbReference>
<accession>A0A8C2NJ63</accession>
<protein>
    <recommendedName>
        <fullName evidence="6">Ig-like domain-containing protein</fullName>
    </recommendedName>
</protein>
<proteinExistence type="predicted"/>
<reference evidence="7" key="1">
    <citation type="submission" date="2019-03" db="EMBL/GenBank/DDBJ databases">
        <title>Genome sequencing and reference-guided assembly of Black Bengal Goat (Capra hircus).</title>
        <authorList>
            <person name="Siddiki A.Z."/>
            <person name="Baten A."/>
            <person name="Billah M."/>
            <person name="Alam M.A.U."/>
            <person name="Shawrob K.S.M."/>
            <person name="Saha S."/>
            <person name="Chowdhury M."/>
            <person name="Rahman A.H."/>
            <person name="Stear M."/>
            <person name="Miah G."/>
            <person name="Das G.B."/>
            <person name="Hossain M.M."/>
            <person name="Kumkum M."/>
            <person name="Islam M.S."/>
            <person name="Mollah A.M."/>
            <person name="Ahsan A."/>
            <person name="Tusar F."/>
            <person name="Khan M.K.I."/>
        </authorList>
    </citation>
    <scope>NUCLEOTIDE SEQUENCE [LARGE SCALE GENOMIC DNA]</scope>
</reference>
<dbReference type="InterPro" id="IPR003599">
    <property type="entry name" value="Ig_sub"/>
</dbReference>
<feature type="signal peptide" evidence="5">
    <location>
        <begin position="1"/>
        <end position="21"/>
    </location>
</feature>
<reference evidence="7" key="2">
    <citation type="submission" date="2025-08" db="UniProtKB">
        <authorList>
            <consortium name="Ensembl"/>
        </authorList>
    </citation>
    <scope>IDENTIFICATION</scope>
</reference>
<dbReference type="GO" id="GO:0042110">
    <property type="term" value="P:T cell activation"/>
    <property type="evidence" value="ECO:0007669"/>
    <property type="project" value="TreeGrafter"/>
</dbReference>
<dbReference type="AlphaFoldDB" id="A0A8C2NJ63"/>
<evidence type="ECO:0000256" key="4">
    <source>
        <dbReference type="ARBA" id="ARBA00023180"/>
    </source>
</evidence>
<dbReference type="InterPro" id="IPR007110">
    <property type="entry name" value="Ig-like_dom"/>
</dbReference>
<dbReference type="Pfam" id="PF07686">
    <property type="entry name" value="V-set"/>
    <property type="match status" value="1"/>
</dbReference>
<comment type="subcellular location">
    <subcellularLocation>
        <location evidence="1">Membrane</location>
    </subcellularLocation>
</comment>
<evidence type="ECO:0000313" key="7">
    <source>
        <dbReference type="Ensembl" id="ENSCHIP00010005589.1"/>
    </source>
</evidence>
<name>A0A8C2NJ63_CAPHI</name>
<dbReference type="SMART" id="SM00409">
    <property type="entry name" value="IG"/>
    <property type="match status" value="1"/>
</dbReference>
<keyword evidence="2 5" id="KW-0732">Signal</keyword>
<dbReference type="InterPro" id="IPR013106">
    <property type="entry name" value="Ig_V-set"/>
</dbReference>
<dbReference type="PANTHER" id="PTHR12080:SF87">
    <property type="entry name" value="IG-LIKE DOMAIN-CONTAINING PROTEIN"/>
    <property type="match status" value="1"/>
</dbReference>
<evidence type="ECO:0000256" key="5">
    <source>
        <dbReference type="SAM" id="SignalP"/>
    </source>
</evidence>
<evidence type="ECO:0000256" key="2">
    <source>
        <dbReference type="ARBA" id="ARBA00022729"/>
    </source>
</evidence>
<keyword evidence="4" id="KW-0325">Glycoprotein</keyword>
<evidence type="ECO:0000256" key="3">
    <source>
        <dbReference type="ARBA" id="ARBA00023136"/>
    </source>
</evidence>
<keyword evidence="3" id="KW-0472">Membrane</keyword>
<evidence type="ECO:0000259" key="6">
    <source>
        <dbReference type="PROSITE" id="PS50835"/>
    </source>
</evidence>
<dbReference type="InterPro" id="IPR036179">
    <property type="entry name" value="Ig-like_dom_sf"/>
</dbReference>
<feature type="chain" id="PRO_5034304541" description="Ig-like domain-containing protein" evidence="5">
    <location>
        <begin position="22"/>
        <end position="388"/>
    </location>
</feature>
<dbReference type="PANTHER" id="PTHR12080">
    <property type="entry name" value="SIGNALING LYMPHOCYTIC ACTIVATION MOLECULE"/>
    <property type="match status" value="1"/>
</dbReference>
<sequence>MAFSLPWSLLLLGLLPGPGASRAPTVVTGTLGGSVTLPLQLQDGQQVESISWVCRSVPGAIATVTLVEAGGPDTFHQADSRYWGRLSVVGPDRSLKISHLSWADAGSYRAHVNLRSSRLTHTREYSLHVYEKLTQPHVTMSTRISGNGHCLIILTCVAESRGGTVTYSWTPLGPQTTLSHGGSILSVTLQPGDSALNFTCTVKNPVSNSSSLPILVLPSCSGPGILGSEESVGETVIGTLGKSATLPLEIPVGQEVEKVTWSSRGLVAILQPGPAEKPQEPKITASSQIMKDGTCFITLACLLDQAGEDVQYSWDPRGQGAVVSHGGTTLSISWRSGVSDSYHCTVKNPVSQSSSSISVKPLCSGSFLPCCLRKEFILFLILGALQIK</sequence>
<feature type="domain" description="Ig-like" evidence="6">
    <location>
        <begin position="136"/>
        <end position="213"/>
    </location>
</feature>
<dbReference type="SUPFAM" id="SSF48726">
    <property type="entry name" value="Immunoglobulin"/>
    <property type="match status" value="2"/>
</dbReference>
<dbReference type="CDD" id="cd16842">
    <property type="entry name" value="Ig_SLAM-like_N"/>
    <property type="match status" value="1"/>
</dbReference>
<organism evidence="7">
    <name type="scientific">Capra hircus</name>
    <name type="common">Goat</name>
    <dbReference type="NCBI Taxonomy" id="9925"/>
    <lineage>
        <taxon>Eukaryota</taxon>
        <taxon>Metazoa</taxon>
        <taxon>Chordata</taxon>
        <taxon>Craniata</taxon>
        <taxon>Vertebrata</taxon>
        <taxon>Euteleostomi</taxon>
        <taxon>Mammalia</taxon>
        <taxon>Eutheria</taxon>
        <taxon>Laurasiatheria</taxon>
        <taxon>Artiodactyla</taxon>
        <taxon>Ruminantia</taxon>
        <taxon>Pecora</taxon>
        <taxon>Bovidae</taxon>
        <taxon>Caprinae</taxon>
        <taxon>Capra</taxon>
    </lineage>
</organism>
<evidence type="ECO:0000256" key="1">
    <source>
        <dbReference type="ARBA" id="ARBA00004370"/>
    </source>
</evidence>
<dbReference type="Ensembl" id="ENSCHIT00010007764.1">
    <property type="protein sequence ID" value="ENSCHIP00010005589.1"/>
    <property type="gene ID" value="ENSCHIG00010003977.1"/>
</dbReference>
<dbReference type="PROSITE" id="PS50835">
    <property type="entry name" value="IG_LIKE"/>
    <property type="match status" value="2"/>
</dbReference>